<keyword evidence="3" id="KW-1185">Reference proteome</keyword>
<dbReference type="FunCoup" id="E2AM59">
    <property type="interactions" value="5"/>
</dbReference>
<dbReference type="OrthoDB" id="5912242at2759"/>
<evidence type="ECO:0000313" key="3">
    <source>
        <dbReference type="Proteomes" id="UP000000311"/>
    </source>
</evidence>
<dbReference type="SUPFAM" id="SSF57184">
    <property type="entry name" value="Growth factor receptor domain"/>
    <property type="match status" value="1"/>
</dbReference>
<dbReference type="InterPro" id="IPR009030">
    <property type="entry name" value="Growth_fac_rcpt_cys_sf"/>
</dbReference>
<protein>
    <recommendedName>
        <fullName evidence="1">EB domain-containing protein</fullName>
    </recommendedName>
</protein>
<evidence type="ECO:0000313" key="2">
    <source>
        <dbReference type="EMBL" id="EFN65465.1"/>
    </source>
</evidence>
<sequence length="293" mass="33038">MASISRIRGRKNPSSMRSYAALIVLMIGLSSADRIGPLFYRTCKHDQDCKYEGGFCNSTIRQCDCIKDYVPSKNKQRCVQKVRSIDAFCMDENQCLAFLANTTCEKNKCVCISGYYYVDNACWKMVGYRQPCRKNSECSHIEDVICTNDMKCECSSGMVLNEDGKRCLMAATKIEDECVESVQCVATFKNSLCLDKTCQCEANYHYEHNLARCSPNRVLDDDCANDYECYQPEDYEKKNDSSIKSVMCKANRCTCAENYVRQENTCVSAGSSSLRTSIISVSVITLLCSALFL</sequence>
<dbReference type="Pfam" id="PF01683">
    <property type="entry name" value="EB"/>
    <property type="match status" value="1"/>
</dbReference>
<dbReference type="AlphaFoldDB" id="E2AM59"/>
<dbReference type="PANTHER" id="PTHR39069:SF8">
    <property type="entry name" value="FI17111P1"/>
    <property type="match status" value="1"/>
</dbReference>
<accession>E2AM59</accession>
<dbReference type="Proteomes" id="UP000000311">
    <property type="component" value="Unassembled WGS sequence"/>
</dbReference>
<dbReference type="OMA" id="QCAQFER"/>
<dbReference type="InterPro" id="IPR006149">
    <property type="entry name" value="EB_dom"/>
</dbReference>
<feature type="domain" description="EB" evidence="1">
    <location>
        <begin position="111"/>
        <end position="167"/>
    </location>
</feature>
<name>E2AM59_CAMFO</name>
<dbReference type="PANTHER" id="PTHR39069">
    <property type="entry name" value="ECDYSONE-INDUCIBLE GENE E1, ISOFORM A"/>
    <property type="match status" value="1"/>
</dbReference>
<proteinExistence type="predicted"/>
<gene>
    <name evidence="2" type="ORF">EAG_15272</name>
</gene>
<dbReference type="EMBL" id="GL440715">
    <property type="protein sequence ID" value="EFN65465.1"/>
    <property type="molecule type" value="Genomic_DNA"/>
</dbReference>
<organism evidence="3">
    <name type="scientific">Camponotus floridanus</name>
    <name type="common">Florida carpenter ant</name>
    <dbReference type="NCBI Taxonomy" id="104421"/>
    <lineage>
        <taxon>Eukaryota</taxon>
        <taxon>Metazoa</taxon>
        <taxon>Ecdysozoa</taxon>
        <taxon>Arthropoda</taxon>
        <taxon>Hexapoda</taxon>
        <taxon>Insecta</taxon>
        <taxon>Pterygota</taxon>
        <taxon>Neoptera</taxon>
        <taxon>Endopterygota</taxon>
        <taxon>Hymenoptera</taxon>
        <taxon>Apocrita</taxon>
        <taxon>Aculeata</taxon>
        <taxon>Formicoidea</taxon>
        <taxon>Formicidae</taxon>
        <taxon>Formicinae</taxon>
        <taxon>Camponotus</taxon>
    </lineage>
</organism>
<evidence type="ECO:0000259" key="1">
    <source>
        <dbReference type="Pfam" id="PF01683"/>
    </source>
</evidence>
<dbReference type="STRING" id="104421.E2AM59"/>
<dbReference type="InParanoid" id="E2AM59"/>
<reference evidence="2 3" key="1">
    <citation type="journal article" date="2010" name="Science">
        <title>Genomic comparison of the ants Camponotus floridanus and Harpegnathos saltator.</title>
        <authorList>
            <person name="Bonasio R."/>
            <person name="Zhang G."/>
            <person name="Ye C."/>
            <person name="Mutti N.S."/>
            <person name="Fang X."/>
            <person name="Qin N."/>
            <person name="Donahue G."/>
            <person name="Yang P."/>
            <person name="Li Q."/>
            <person name="Li C."/>
            <person name="Zhang P."/>
            <person name="Huang Z."/>
            <person name="Berger S.L."/>
            <person name="Reinberg D."/>
            <person name="Wang J."/>
            <person name="Liebig J."/>
        </authorList>
    </citation>
    <scope>NUCLEOTIDE SEQUENCE [LARGE SCALE GENOMIC DNA]</scope>
    <source>
        <strain evidence="3">C129</strain>
    </source>
</reference>